<dbReference type="InterPro" id="IPR008030">
    <property type="entry name" value="NmrA-like"/>
</dbReference>
<dbReference type="Gene3D" id="3.90.25.10">
    <property type="entry name" value="UDP-galactose 4-epimerase, domain 1"/>
    <property type="match status" value="1"/>
</dbReference>
<dbReference type="PANTHER" id="PTHR43162:SF1">
    <property type="entry name" value="PRESTALK A DIFFERENTIATION PROTEIN A"/>
    <property type="match status" value="1"/>
</dbReference>
<accession>A0A1M5PPU8</accession>
<dbReference type="Pfam" id="PF05368">
    <property type="entry name" value="NmrA"/>
    <property type="match status" value="1"/>
</dbReference>
<name>A0A1M5PPU8_STRHI</name>
<evidence type="ECO:0000313" key="2">
    <source>
        <dbReference type="EMBL" id="SHH03778.1"/>
    </source>
</evidence>
<dbReference type="AlphaFoldDB" id="A0A1M5PPU8"/>
<evidence type="ECO:0000313" key="3">
    <source>
        <dbReference type="Proteomes" id="UP000184501"/>
    </source>
</evidence>
<dbReference type="STRING" id="2017.SAMN05444320_11927"/>
<dbReference type="RefSeq" id="WP_073489967.1">
    <property type="nucleotide sequence ID" value="NZ_FQVN01000019.1"/>
</dbReference>
<dbReference type="SUPFAM" id="SSF51735">
    <property type="entry name" value="NAD(P)-binding Rossmann-fold domains"/>
    <property type="match status" value="1"/>
</dbReference>
<reference evidence="2 3" key="1">
    <citation type="submission" date="2016-11" db="EMBL/GenBank/DDBJ databases">
        <authorList>
            <person name="Jaros S."/>
            <person name="Januszkiewicz K."/>
            <person name="Wedrychowicz H."/>
        </authorList>
    </citation>
    <scope>NUCLEOTIDE SEQUENCE [LARGE SCALE GENOMIC DNA]</scope>
    <source>
        <strain evidence="2 3">DSM 44523</strain>
    </source>
</reference>
<dbReference type="PANTHER" id="PTHR43162">
    <property type="match status" value="1"/>
</dbReference>
<dbReference type="Proteomes" id="UP000184501">
    <property type="component" value="Unassembled WGS sequence"/>
</dbReference>
<sequence length="282" mass="30082">MGEHVLVTGASGRNGAAACARLVALGLPVRAACRHPERVPVSEVEHTRLDWDDPETHEPALRGVDRLYLIVHERLRNGPEIARAFVERALRNGVRRFVVLSALGVETAVGTPLHGVEQAVRELVPDAAFLRPNWFMDNFTGGRYHRTITEEGVIRVPAGDAEVSFVAVDDIAACAAALLAADTELPGGHLVTGPGALGFADVAAEISAASGRPVRYQPLDLDDPDLMAELGVPGADPRMARTLFSRVLSGGEAVVTDTVRALTNRPATSFPTFARQHAAAWS</sequence>
<evidence type="ECO:0000259" key="1">
    <source>
        <dbReference type="Pfam" id="PF05368"/>
    </source>
</evidence>
<organism evidence="2 3">
    <name type="scientific">Streptoalloteichus hindustanus</name>
    <dbReference type="NCBI Taxonomy" id="2017"/>
    <lineage>
        <taxon>Bacteria</taxon>
        <taxon>Bacillati</taxon>
        <taxon>Actinomycetota</taxon>
        <taxon>Actinomycetes</taxon>
        <taxon>Pseudonocardiales</taxon>
        <taxon>Pseudonocardiaceae</taxon>
        <taxon>Streptoalloteichus</taxon>
    </lineage>
</organism>
<dbReference type="EMBL" id="FQVN01000019">
    <property type="protein sequence ID" value="SHH03778.1"/>
    <property type="molecule type" value="Genomic_DNA"/>
</dbReference>
<dbReference type="Gene3D" id="3.40.50.720">
    <property type="entry name" value="NAD(P)-binding Rossmann-like Domain"/>
    <property type="match status" value="1"/>
</dbReference>
<feature type="domain" description="NmrA-like" evidence="1">
    <location>
        <begin position="3"/>
        <end position="218"/>
    </location>
</feature>
<protein>
    <submittedName>
        <fullName evidence="2">Uncharacterized conserved protein YbjT, contains NAD(P)-binding and DUF2867 domains</fullName>
    </submittedName>
</protein>
<dbReference type="OrthoDB" id="3250520at2"/>
<proteinExistence type="predicted"/>
<dbReference type="InterPro" id="IPR051604">
    <property type="entry name" value="Ergot_Alk_Oxidoreductase"/>
</dbReference>
<keyword evidence="3" id="KW-1185">Reference proteome</keyword>
<dbReference type="InterPro" id="IPR036291">
    <property type="entry name" value="NAD(P)-bd_dom_sf"/>
</dbReference>
<gene>
    <name evidence="2" type="ORF">SAMN05444320_11927</name>
</gene>